<feature type="region of interest" description="Disordered" evidence="7">
    <location>
        <begin position="26"/>
        <end position="105"/>
    </location>
</feature>
<name>A0A5B8XWH6_9DELT</name>
<dbReference type="KEGG" id="bbae:FRD01_12755"/>
<sequence length="189" mass="19844">MERVMKKSLILLSAILMVGVVACDSPAGPEKTAEPVAKAEQAEAPAAAEKAEAPAEKPAEQAEAPSDDPTKAPADVAAPPADAEKTASGLASKVLKPGTGATKPSATNRVEVHYTGWTTDGKMFDSSVQRGTPATFPLNRVIAGWTEGVQLMVEGEKRRFWIPQDLAYKGQPGAPAGMLVFDVELLKIH</sequence>
<keyword evidence="4 5" id="KW-0413">Isomerase</keyword>
<dbReference type="Pfam" id="PF00254">
    <property type="entry name" value="FKBP_C"/>
    <property type="match status" value="1"/>
</dbReference>
<dbReference type="AlphaFoldDB" id="A0A5B8XWH6"/>
<dbReference type="Gene3D" id="3.10.50.40">
    <property type="match status" value="1"/>
</dbReference>
<organism evidence="10 11">
    <name type="scientific">Microvenator marinus</name>
    <dbReference type="NCBI Taxonomy" id="2600177"/>
    <lineage>
        <taxon>Bacteria</taxon>
        <taxon>Deltaproteobacteria</taxon>
        <taxon>Bradymonadales</taxon>
        <taxon>Microvenatoraceae</taxon>
        <taxon>Microvenator</taxon>
    </lineage>
</organism>
<dbReference type="InterPro" id="IPR001179">
    <property type="entry name" value="PPIase_FKBP_dom"/>
</dbReference>
<evidence type="ECO:0000256" key="2">
    <source>
        <dbReference type="ARBA" id="ARBA00006577"/>
    </source>
</evidence>
<feature type="compositionally biased region" description="Low complexity" evidence="7">
    <location>
        <begin position="34"/>
        <end position="48"/>
    </location>
</feature>
<evidence type="ECO:0000256" key="5">
    <source>
        <dbReference type="PROSITE-ProRule" id="PRU00277"/>
    </source>
</evidence>
<dbReference type="PANTHER" id="PTHR43811:SF57">
    <property type="entry name" value="FKBP-TYPE PEPTIDYL-PROLYL CIS-TRANS ISOMERASE FKPA-RELATED"/>
    <property type="match status" value="1"/>
</dbReference>
<evidence type="ECO:0000313" key="11">
    <source>
        <dbReference type="Proteomes" id="UP000321595"/>
    </source>
</evidence>
<comment type="similarity">
    <text evidence="2 6">Belongs to the FKBP-type PPIase family.</text>
</comment>
<feature type="domain" description="PPIase FKBP-type" evidence="9">
    <location>
        <begin position="107"/>
        <end position="189"/>
    </location>
</feature>
<evidence type="ECO:0000256" key="6">
    <source>
        <dbReference type="RuleBase" id="RU003915"/>
    </source>
</evidence>
<proteinExistence type="inferred from homology"/>
<dbReference type="PANTHER" id="PTHR43811">
    <property type="entry name" value="FKBP-TYPE PEPTIDYL-PROLYL CIS-TRANS ISOMERASE FKPA"/>
    <property type="match status" value="1"/>
</dbReference>
<dbReference type="PROSITE" id="PS50059">
    <property type="entry name" value="FKBP_PPIASE"/>
    <property type="match status" value="1"/>
</dbReference>
<dbReference type="Proteomes" id="UP000321595">
    <property type="component" value="Chromosome"/>
</dbReference>
<dbReference type="SUPFAM" id="SSF54534">
    <property type="entry name" value="FKBP-like"/>
    <property type="match status" value="1"/>
</dbReference>
<evidence type="ECO:0000256" key="1">
    <source>
        <dbReference type="ARBA" id="ARBA00000971"/>
    </source>
</evidence>
<keyword evidence="8" id="KW-0732">Signal</keyword>
<keyword evidence="3 5" id="KW-0697">Rotamase</keyword>
<gene>
    <name evidence="10" type="ORF">FRD01_12755</name>
</gene>
<dbReference type="OrthoDB" id="9812109at2"/>
<accession>A0A5B8XWH6</accession>
<evidence type="ECO:0000256" key="8">
    <source>
        <dbReference type="SAM" id="SignalP"/>
    </source>
</evidence>
<feature type="signal peptide" evidence="8">
    <location>
        <begin position="1"/>
        <end position="22"/>
    </location>
</feature>
<feature type="compositionally biased region" description="Basic and acidic residues" evidence="7">
    <location>
        <begin position="49"/>
        <end position="60"/>
    </location>
</feature>
<evidence type="ECO:0000259" key="9">
    <source>
        <dbReference type="PROSITE" id="PS50059"/>
    </source>
</evidence>
<protein>
    <recommendedName>
        <fullName evidence="6">Peptidyl-prolyl cis-trans isomerase</fullName>
        <ecNumber evidence="6">5.2.1.8</ecNumber>
    </recommendedName>
</protein>
<comment type="catalytic activity">
    <reaction evidence="1 5 6">
        <text>[protein]-peptidylproline (omega=180) = [protein]-peptidylproline (omega=0)</text>
        <dbReference type="Rhea" id="RHEA:16237"/>
        <dbReference type="Rhea" id="RHEA-COMP:10747"/>
        <dbReference type="Rhea" id="RHEA-COMP:10748"/>
        <dbReference type="ChEBI" id="CHEBI:83833"/>
        <dbReference type="ChEBI" id="CHEBI:83834"/>
        <dbReference type="EC" id="5.2.1.8"/>
    </reaction>
</comment>
<dbReference type="EC" id="5.2.1.8" evidence="6"/>
<evidence type="ECO:0000256" key="3">
    <source>
        <dbReference type="ARBA" id="ARBA00023110"/>
    </source>
</evidence>
<feature type="chain" id="PRO_5022932600" description="Peptidyl-prolyl cis-trans isomerase" evidence="8">
    <location>
        <begin position="23"/>
        <end position="189"/>
    </location>
</feature>
<dbReference type="GO" id="GO:0003755">
    <property type="term" value="F:peptidyl-prolyl cis-trans isomerase activity"/>
    <property type="evidence" value="ECO:0007669"/>
    <property type="project" value="UniProtKB-UniRule"/>
</dbReference>
<evidence type="ECO:0000313" key="10">
    <source>
        <dbReference type="EMBL" id="QED28086.1"/>
    </source>
</evidence>
<reference evidence="10 11" key="1">
    <citation type="submission" date="2019-08" db="EMBL/GenBank/DDBJ databases">
        <authorList>
            <person name="Liang Q."/>
        </authorList>
    </citation>
    <scope>NUCLEOTIDE SEQUENCE [LARGE SCALE GENOMIC DNA]</scope>
    <source>
        <strain evidence="10 11">V1718</strain>
    </source>
</reference>
<dbReference type="PROSITE" id="PS51257">
    <property type="entry name" value="PROKAR_LIPOPROTEIN"/>
    <property type="match status" value="1"/>
</dbReference>
<evidence type="ECO:0000256" key="7">
    <source>
        <dbReference type="SAM" id="MobiDB-lite"/>
    </source>
</evidence>
<feature type="compositionally biased region" description="Low complexity" evidence="7">
    <location>
        <begin position="71"/>
        <end position="81"/>
    </location>
</feature>
<dbReference type="EMBL" id="CP042467">
    <property type="protein sequence ID" value="QED28086.1"/>
    <property type="molecule type" value="Genomic_DNA"/>
</dbReference>
<keyword evidence="11" id="KW-1185">Reference proteome</keyword>
<evidence type="ECO:0000256" key="4">
    <source>
        <dbReference type="ARBA" id="ARBA00023235"/>
    </source>
</evidence>
<dbReference type="InterPro" id="IPR046357">
    <property type="entry name" value="PPIase_dom_sf"/>
</dbReference>